<dbReference type="PATRIC" id="fig|220754.4.peg.2871"/>
<reference evidence="1 2" key="1">
    <citation type="submission" date="2015-01" db="EMBL/GenBank/DDBJ databases">
        <title>Jeotgalibacillus campisalis genome sequencing.</title>
        <authorList>
            <person name="Goh K.M."/>
            <person name="Chan K.-G."/>
            <person name="Yaakop A.S."/>
            <person name="Ee R."/>
            <person name="Gan H.M."/>
            <person name="Chan C.S."/>
        </authorList>
    </citation>
    <scope>NUCLEOTIDE SEQUENCE [LARGE SCALE GENOMIC DNA]</scope>
    <source>
        <strain evidence="1 2">SF-57</strain>
    </source>
</reference>
<dbReference type="AlphaFoldDB" id="A0A0C2VB69"/>
<evidence type="ECO:0000313" key="2">
    <source>
        <dbReference type="Proteomes" id="UP000031972"/>
    </source>
</evidence>
<protein>
    <submittedName>
        <fullName evidence="1">Uncharacterized protein</fullName>
    </submittedName>
</protein>
<accession>A0A0C2VB69</accession>
<dbReference type="EMBL" id="JXRR01000017">
    <property type="protein sequence ID" value="KIL46182.1"/>
    <property type="molecule type" value="Genomic_DNA"/>
</dbReference>
<evidence type="ECO:0000313" key="1">
    <source>
        <dbReference type="EMBL" id="KIL46182.1"/>
    </source>
</evidence>
<keyword evidence="2" id="KW-1185">Reference proteome</keyword>
<gene>
    <name evidence="1" type="ORF">KR50_28570</name>
</gene>
<dbReference type="RefSeq" id="WP_041059787.1">
    <property type="nucleotide sequence ID" value="NZ_JXRR01000017.1"/>
</dbReference>
<dbReference type="Proteomes" id="UP000031972">
    <property type="component" value="Unassembled WGS sequence"/>
</dbReference>
<comment type="caution">
    <text evidence="1">The sequence shown here is derived from an EMBL/GenBank/DDBJ whole genome shotgun (WGS) entry which is preliminary data.</text>
</comment>
<sequence length="61" mass="6887">MPISVANTTGQAIAQEGFKWVYTKEYEAINPHRVAGMNAPDKYEVPIALVYRGYVKQVKED</sequence>
<name>A0A0C2VB69_9BACL</name>
<organism evidence="1 2">
    <name type="scientific">Jeotgalibacillus campisalis</name>
    <dbReference type="NCBI Taxonomy" id="220754"/>
    <lineage>
        <taxon>Bacteria</taxon>
        <taxon>Bacillati</taxon>
        <taxon>Bacillota</taxon>
        <taxon>Bacilli</taxon>
        <taxon>Bacillales</taxon>
        <taxon>Caryophanaceae</taxon>
        <taxon>Jeotgalibacillus</taxon>
    </lineage>
</organism>
<proteinExistence type="predicted"/>